<accession>A0A9E7JJN4</accession>
<dbReference type="InterPro" id="IPR005202">
    <property type="entry name" value="TF_GRAS"/>
</dbReference>
<feature type="region of interest" description="SAW" evidence="3">
    <location>
        <begin position="601"/>
        <end position="676"/>
    </location>
</feature>
<evidence type="ECO:0000313" key="5">
    <source>
        <dbReference type="Proteomes" id="UP001055439"/>
    </source>
</evidence>
<dbReference type="OrthoDB" id="757838at2759"/>
<comment type="caution">
    <text evidence="3">Lacks conserved residue(s) required for the propagation of feature annotation.</text>
</comment>
<evidence type="ECO:0000256" key="3">
    <source>
        <dbReference type="PROSITE-ProRule" id="PRU01191"/>
    </source>
</evidence>
<organism evidence="4 5">
    <name type="scientific">Musa troglodytarum</name>
    <name type="common">fe'i banana</name>
    <dbReference type="NCBI Taxonomy" id="320322"/>
    <lineage>
        <taxon>Eukaryota</taxon>
        <taxon>Viridiplantae</taxon>
        <taxon>Streptophyta</taxon>
        <taxon>Embryophyta</taxon>
        <taxon>Tracheophyta</taxon>
        <taxon>Spermatophyta</taxon>
        <taxon>Magnoliopsida</taxon>
        <taxon>Liliopsida</taxon>
        <taxon>Zingiberales</taxon>
        <taxon>Musaceae</taxon>
        <taxon>Musa</taxon>
    </lineage>
</organism>
<reference evidence="4" key="1">
    <citation type="submission" date="2022-05" db="EMBL/GenBank/DDBJ databases">
        <title>The Musa troglodytarum L. genome provides insights into the mechanism of non-climacteric behaviour and enrichment of carotenoids.</title>
        <authorList>
            <person name="Wang J."/>
        </authorList>
    </citation>
    <scope>NUCLEOTIDE SEQUENCE</scope>
    <source>
        <tissue evidence="4">Leaf</tissue>
    </source>
</reference>
<keyword evidence="5" id="KW-1185">Reference proteome</keyword>
<evidence type="ECO:0000256" key="2">
    <source>
        <dbReference type="ARBA" id="ARBA00023163"/>
    </source>
</evidence>
<protein>
    <submittedName>
        <fullName evidence="4">Scarecrow-like protein</fullName>
    </submittedName>
</protein>
<keyword evidence="1" id="KW-0805">Transcription regulation</keyword>
<feature type="non-terminal residue" evidence="4">
    <location>
        <position position="1"/>
    </location>
</feature>
<dbReference type="FunFam" id="1.10.150.670:FF:000003">
    <property type="entry name" value="Crossover junction endonuclease MUS81"/>
    <property type="match status" value="1"/>
</dbReference>
<dbReference type="EMBL" id="CP097503">
    <property type="protein sequence ID" value="URD83311.1"/>
    <property type="molecule type" value="Genomic_DNA"/>
</dbReference>
<dbReference type="InterPro" id="IPR042530">
    <property type="entry name" value="EME1/EME2_C"/>
</dbReference>
<dbReference type="Pfam" id="PF03514">
    <property type="entry name" value="GRAS"/>
    <property type="match status" value="1"/>
</dbReference>
<sequence>CFTTEILEGFDVQRTSGFADTVRRYGYLTKSIIQYYTMHFIDMAMFSKVCPSYDEFVKKCQDLEKMTVSDVFALQLMQVPQVTEEIALAVVDLYPTLLSLAQAYSHLEGDLRAQEELLKNKSKIISASASRNIFKLIWGEGWAEEFICRLVRRIGALVAVCFYGKLRPWSSNSANLLRLVFSAVASAARICCLLGSNCRRSSARDLARFICWPEPAMTPLLAGVVVQDDGSSSSVTSSPLETLSLSPPSLALRSPWVRELKSDERGLCLIQLLLDCANRVASGGSLDPANAALEHIALLAAPDGDAMQRIASHFAEALARRAIRSWPGLCHALDSARVLPLAEAAVARRHFLDLCPFLRLSFVVTNQAIMEAMEGERVVHVVDLNASDPTQWIPLLQALSARSEGPPHLKITGIHEHKDVLHYTAIRLSEAAERLDVPFQFIPVVSRLDNLDIERLRVKTGEALAISSVLQLHSLLATDDVDDHLRKARRIAPLSKLTPGEFLEKDHLANTHSTSAESASRPPTRIQSLLASLCGLSPKIVVVTEQEANHNGQTLKERLVEALFYYAAVFDGLDLTVPRQSVERLRVEKMLFGEEIRNIIACEGLERKERHEKLERWGQRMGMAGFRVLPLSYYGLLQARRLLQCFGWQGYKVKEENGCFLMCWQDRPLFSISAWRCNQKKFSTFKMALQH</sequence>
<feature type="short sequence motif" description="VHIID" evidence="3">
    <location>
        <begin position="379"/>
        <end position="383"/>
    </location>
</feature>
<proteinExistence type="inferred from homology"/>
<evidence type="ECO:0000313" key="4">
    <source>
        <dbReference type="EMBL" id="URD83311.1"/>
    </source>
</evidence>
<dbReference type="Gene3D" id="1.10.150.670">
    <property type="entry name" value="Crossover junction endonuclease EME1, DNA-binding domain"/>
    <property type="match status" value="1"/>
</dbReference>
<dbReference type="PANTHER" id="PTHR31636">
    <property type="entry name" value="OSJNBA0084A10.13 PROTEIN-RELATED"/>
    <property type="match status" value="1"/>
</dbReference>
<feature type="region of interest" description="VHIID" evidence="3">
    <location>
        <begin position="348"/>
        <end position="413"/>
    </location>
</feature>
<keyword evidence="2" id="KW-0804">Transcription</keyword>
<name>A0A9E7JJN4_9LILI</name>
<gene>
    <name evidence="4" type="ORF">MUK42_05666</name>
</gene>
<feature type="region of interest" description="Leucine repeat II (LRII)" evidence="3">
    <location>
        <begin position="423"/>
        <end position="455"/>
    </location>
</feature>
<evidence type="ECO:0000256" key="1">
    <source>
        <dbReference type="ARBA" id="ARBA00023015"/>
    </source>
</evidence>
<dbReference type="AlphaFoldDB" id="A0A9E7JJN4"/>
<dbReference type="PROSITE" id="PS50985">
    <property type="entry name" value="GRAS"/>
    <property type="match status" value="1"/>
</dbReference>
<feature type="short sequence motif" description="LXXLL motif" evidence="3">
    <location>
        <begin position="472"/>
        <end position="476"/>
    </location>
</feature>
<dbReference type="Proteomes" id="UP001055439">
    <property type="component" value="Chromosome 10"/>
</dbReference>
<comment type="similarity">
    <text evidence="3">Belongs to the GRAS family.</text>
</comment>